<evidence type="ECO:0000313" key="4">
    <source>
        <dbReference type="Proteomes" id="UP000176951"/>
    </source>
</evidence>
<evidence type="ECO:0000313" key="3">
    <source>
        <dbReference type="EMBL" id="OHA52156.1"/>
    </source>
</evidence>
<evidence type="ECO:0008006" key="5">
    <source>
        <dbReference type="Google" id="ProtNLM"/>
    </source>
</evidence>
<dbReference type="AlphaFoldDB" id="A0A1G2PUZ9"/>
<feature type="compositionally biased region" description="Polar residues" evidence="1">
    <location>
        <begin position="122"/>
        <end position="133"/>
    </location>
</feature>
<comment type="caution">
    <text evidence="3">The sequence shown here is derived from an EMBL/GenBank/DDBJ whole genome shotgun (WGS) entry which is preliminary data.</text>
</comment>
<evidence type="ECO:0000256" key="1">
    <source>
        <dbReference type="SAM" id="MobiDB-lite"/>
    </source>
</evidence>
<keyword evidence="2" id="KW-0472">Membrane</keyword>
<name>A0A1G2PUZ9_9BACT</name>
<dbReference type="Proteomes" id="UP000176951">
    <property type="component" value="Unassembled WGS sequence"/>
</dbReference>
<sequence length="308" mass="33932">MHFLNFHAFVPVERKERQTLKLYFAIIFAAGILFFSTAYAITNCDEQAKPAFDCPVGYTMMCIPVGGDHWGCGKEVNGQMVEWTSDSQVSDNTAVPVFEQQTPPVPPESPVTNTATPPANTQEQTSPQPQTVTEEPPSPIEVITETSPLEQNSVSDIPVNTLISKAPYVVAAVAVFVFFWLGWRQWRKWKKRSVLPPVGGAVEKTVCGTCGGSGKVKRKRMKSVPCGHCKQTGRDICHHCGGTGRYGVGLTVPQTEEEVQSMMKCDYCKGSGFPKIAIACCMCKGKKKEEYEEIYEVPCPDCRGTGYR</sequence>
<feature type="transmembrane region" description="Helical" evidence="2">
    <location>
        <begin position="20"/>
        <end position="41"/>
    </location>
</feature>
<feature type="compositionally biased region" description="Low complexity" evidence="1">
    <location>
        <begin position="112"/>
        <end position="121"/>
    </location>
</feature>
<feature type="region of interest" description="Disordered" evidence="1">
    <location>
        <begin position="98"/>
        <end position="136"/>
    </location>
</feature>
<dbReference type="InterPro" id="IPR024064">
    <property type="entry name" value="FdhE-like_sf"/>
</dbReference>
<accession>A0A1G2PUZ9</accession>
<keyword evidence="2" id="KW-1133">Transmembrane helix</keyword>
<evidence type="ECO:0000256" key="2">
    <source>
        <dbReference type="SAM" id="Phobius"/>
    </source>
</evidence>
<feature type="transmembrane region" description="Helical" evidence="2">
    <location>
        <begin position="166"/>
        <end position="183"/>
    </location>
</feature>
<dbReference type="SUPFAM" id="SSF144020">
    <property type="entry name" value="FdhE-like"/>
    <property type="match status" value="1"/>
</dbReference>
<gene>
    <name evidence="3" type="ORF">A3A97_04570</name>
</gene>
<organism evidence="3 4">
    <name type="scientific">Candidatus Terrybacteria bacterium RIFCSPLOWO2_01_FULL_40_23</name>
    <dbReference type="NCBI Taxonomy" id="1802366"/>
    <lineage>
        <taxon>Bacteria</taxon>
        <taxon>Candidatus Terryibacteriota</taxon>
    </lineage>
</organism>
<protein>
    <recommendedName>
        <fullName evidence="5">CR-type domain-containing protein</fullName>
    </recommendedName>
</protein>
<keyword evidence="2" id="KW-0812">Transmembrane</keyword>
<reference evidence="3 4" key="1">
    <citation type="journal article" date="2016" name="Nat. Commun.">
        <title>Thousands of microbial genomes shed light on interconnected biogeochemical processes in an aquifer system.</title>
        <authorList>
            <person name="Anantharaman K."/>
            <person name="Brown C.T."/>
            <person name="Hug L.A."/>
            <person name="Sharon I."/>
            <person name="Castelle C.J."/>
            <person name="Probst A.J."/>
            <person name="Thomas B.C."/>
            <person name="Singh A."/>
            <person name="Wilkins M.J."/>
            <person name="Karaoz U."/>
            <person name="Brodie E.L."/>
            <person name="Williams K.H."/>
            <person name="Hubbard S.S."/>
            <person name="Banfield J.F."/>
        </authorList>
    </citation>
    <scope>NUCLEOTIDE SEQUENCE [LARGE SCALE GENOMIC DNA]</scope>
</reference>
<dbReference type="EMBL" id="MHSW01000012">
    <property type="protein sequence ID" value="OHA52156.1"/>
    <property type="molecule type" value="Genomic_DNA"/>
</dbReference>
<proteinExistence type="predicted"/>